<feature type="signal peptide" evidence="1">
    <location>
        <begin position="1"/>
        <end position="24"/>
    </location>
</feature>
<proteinExistence type="predicted"/>
<keyword evidence="3" id="KW-1185">Reference proteome</keyword>
<dbReference type="OrthoDB" id="2435971at2759"/>
<evidence type="ECO:0000256" key="1">
    <source>
        <dbReference type="SAM" id="SignalP"/>
    </source>
</evidence>
<accession>A0A9P6RQA7</accession>
<gene>
    <name evidence="2" type="ORF">BGZ99_010093</name>
</gene>
<comment type="caution">
    <text evidence="2">The sequence shown here is derived from an EMBL/GenBank/DDBJ whole genome shotgun (WGS) entry which is preliminary data.</text>
</comment>
<reference evidence="2" key="1">
    <citation type="journal article" date="2020" name="Fungal Divers.">
        <title>Resolving the Mortierellaceae phylogeny through synthesis of multi-gene phylogenetics and phylogenomics.</title>
        <authorList>
            <person name="Vandepol N."/>
            <person name="Liber J."/>
            <person name="Desiro A."/>
            <person name="Na H."/>
            <person name="Kennedy M."/>
            <person name="Barry K."/>
            <person name="Grigoriev I.V."/>
            <person name="Miller A.N."/>
            <person name="O'Donnell K."/>
            <person name="Stajich J.E."/>
            <person name="Bonito G."/>
        </authorList>
    </citation>
    <scope>NUCLEOTIDE SEQUENCE</scope>
    <source>
        <strain evidence="2">REB-010B</strain>
    </source>
</reference>
<dbReference type="AlphaFoldDB" id="A0A9P6RQA7"/>
<protein>
    <submittedName>
        <fullName evidence="2">Uncharacterized protein</fullName>
    </submittedName>
</protein>
<sequence length="143" mass="14321">MRVQTVVASILVLALASSSSLVVAQNTTVPGPNCSTCVVNAIKSISNCGSSEFNPSGAQNPSQLNPAEKQCFCAVAADTTWATGCSTADTCGADFGNQIASAMAANKQQYCQGVSTTGSSANSIKAAFGVSVALVAAFAQAFL</sequence>
<evidence type="ECO:0000313" key="2">
    <source>
        <dbReference type="EMBL" id="KAG0326115.1"/>
    </source>
</evidence>
<name>A0A9P6RQA7_9FUNG</name>
<feature type="chain" id="PRO_5040132049" evidence="1">
    <location>
        <begin position="25"/>
        <end position="143"/>
    </location>
</feature>
<keyword evidence="1" id="KW-0732">Signal</keyword>
<organism evidence="2 3">
    <name type="scientific">Dissophora globulifera</name>
    <dbReference type="NCBI Taxonomy" id="979702"/>
    <lineage>
        <taxon>Eukaryota</taxon>
        <taxon>Fungi</taxon>
        <taxon>Fungi incertae sedis</taxon>
        <taxon>Mucoromycota</taxon>
        <taxon>Mortierellomycotina</taxon>
        <taxon>Mortierellomycetes</taxon>
        <taxon>Mortierellales</taxon>
        <taxon>Mortierellaceae</taxon>
        <taxon>Dissophora</taxon>
    </lineage>
</organism>
<dbReference type="EMBL" id="JAAAIP010000091">
    <property type="protein sequence ID" value="KAG0326115.1"/>
    <property type="molecule type" value="Genomic_DNA"/>
</dbReference>
<dbReference type="Proteomes" id="UP000738325">
    <property type="component" value="Unassembled WGS sequence"/>
</dbReference>
<evidence type="ECO:0000313" key="3">
    <source>
        <dbReference type="Proteomes" id="UP000738325"/>
    </source>
</evidence>